<dbReference type="RefSeq" id="WP_305993405.1">
    <property type="nucleotide sequence ID" value="NZ_JAVAMP010000012.1"/>
</dbReference>
<dbReference type="EMBL" id="JAVAMP010000012">
    <property type="protein sequence ID" value="MDP5276093.1"/>
    <property type="molecule type" value="Genomic_DNA"/>
</dbReference>
<dbReference type="SUPFAM" id="SSF116922">
    <property type="entry name" value="YugE-like"/>
    <property type="match status" value="1"/>
</dbReference>
<accession>A0ABT9J3F1</accession>
<evidence type="ECO:0000313" key="2">
    <source>
        <dbReference type="Proteomes" id="UP001231941"/>
    </source>
</evidence>
<evidence type="ECO:0000313" key="1">
    <source>
        <dbReference type="EMBL" id="MDP5276093.1"/>
    </source>
</evidence>
<proteinExistence type="predicted"/>
<name>A0ABT9J3F1_9BACL</name>
<protein>
    <submittedName>
        <fullName evidence="1">DUF1871 family protein</fullName>
    </submittedName>
</protein>
<comment type="caution">
    <text evidence="1">The sequence shown here is derived from an EMBL/GenBank/DDBJ whole genome shotgun (WGS) entry which is preliminary data.</text>
</comment>
<sequence>MDKKLNILTEIINEWDPANLFPDAPENEYGSEISSIIEILYNVNTPTELAREIQSIFNKAFSWDFNEDHFIIISNKIWSQMK</sequence>
<dbReference type="Proteomes" id="UP001231941">
    <property type="component" value="Unassembled WGS sequence"/>
</dbReference>
<reference evidence="1 2" key="1">
    <citation type="submission" date="2023-08" db="EMBL/GenBank/DDBJ databases">
        <authorList>
            <person name="Park J.-S."/>
        </authorList>
    </citation>
    <scope>NUCLEOTIDE SEQUENCE [LARGE SCALE GENOMIC DNA]</scope>
    <source>
        <strain evidence="1 2">2205SS18-9</strain>
    </source>
</reference>
<dbReference type="InterPro" id="IPR023162">
    <property type="entry name" value="Apc36109-like_dom_sf"/>
</dbReference>
<dbReference type="InterPro" id="IPR015053">
    <property type="entry name" value="DUF1871"/>
</dbReference>
<keyword evidence="2" id="KW-1185">Reference proteome</keyword>
<organism evidence="1 2">
    <name type="scientific">Chengkuizengella axinellae</name>
    <dbReference type="NCBI Taxonomy" id="3064388"/>
    <lineage>
        <taxon>Bacteria</taxon>
        <taxon>Bacillati</taxon>
        <taxon>Bacillota</taxon>
        <taxon>Bacilli</taxon>
        <taxon>Bacillales</taxon>
        <taxon>Paenibacillaceae</taxon>
        <taxon>Chengkuizengella</taxon>
    </lineage>
</organism>
<gene>
    <name evidence="1" type="ORF">Q5Y73_18500</name>
</gene>
<dbReference type="Pfam" id="PF08958">
    <property type="entry name" value="DUF1871"/>
    <property type="match status" value="1"/>
</dbReference>
<dbReference type="Gene3D" id="1.10.340.20">
    <property type="entry name" value="Apc36109-like domain"/>
    <property type="match status" value="1"/>
</dbReference>